<organism evidence="1 2">
    <name type="scientific">Mytilus edulis</name>
    <name type="common">Blue mussel</name>
    <dbReference type="NCBI Taxonomy" id="6550"/>
    <lineage>
        <taxon>Eukaryota</taxon>
        <taxon>Metazoa</taxon>
        <taxon>Spiralia</taxon>
        <taxon>Lophotrochozoa</taxon>
        <taxon>Mollusca</taxon>
        <taxon>Bivalvia</taxon>
        <taxon>Autobranchia</taxon>
        <taxon>Pteriomorphia</taxon>
        <taxon>Mytilida</taxon>
        <taxon>Mytiloidea</taxon>
        <taxon>Mytilidae</taxon>
        <taxon>Mytilinae</taxon>
        <taxon>Mytilus</taxon>
    </lineage>
</organism>
<dbReference type="OrthoDB" id="6046813at2759"/>
<dbReference type="AlphaFoldDB" id="A0A8S3SHH5"/>
<proteinExistence type="predicted"/>
<gene>
    <name evidence="1" type="ORF">MEDL_31265</name>
</gene>
<accession>A0A8S3SHH5</accession>
<reference evidence="1" key="1">
    <citation type="submission" date="2021-03" db="EMBL/GenBank/DDBJ databases">
        <authorList>
            <person name="Bekaert M."/>
        </authorList>
    </citation>
    <scope>NUCLEOTIDE SEQUENCE</scope>
</reference>
<keyword evidence="2" id="KW-1185">Reference proteome</keyword>
<evidence type="ECO:0000313" key="2">
    <source>
        <dbReference type="Proteomes" id="UP000683360"/>
    </source>
</evidence>
<protein>
    <submittedName>
        <fullName evidence="1">Uncharacterized protein</fullName>
    </submittedName>
</protein>
<sequence length="203" mass="23615">MKESVEKDIDSVSNIYEQILNMKLKNVKTGEDQYLGIKKSIEDIRKEINKHLDKLMEKICQKAETIWNQEKSAATDFISEVERKNESLKEIKANLPTVMSHASKLQSFLCIHQIEQQVNKCLRYIEDCDTDERVGEFDIKLAQNCKLENILSKFKSLESLGEVIVTRTEHSLYGGICRIKADRCIFTTVHYYEQIDHELLGQR</sequence>
<evidence type="ECO:0000313" key="1">
    <source>
        <dbReference type="EMBL" id="CAG2217531.1"/>
    </source>
</evidence>
<dbReference type="Proteomes" id="UP000683360">
    <property type="component" value="Unassembled WGS sequence"/>
</dbReference>
<dbReference type="EMBL" id="CAJPWZ010001545">
    <property type="protein sequence ID" value="CAG2217531.1"/>
    <property type="molecule type" value="Genomic_DNA"/>
</dbReference>
<name>A0A8S3SHH5_MYTED</name>
<comment type="caution">
    <text evidence="1">The sequence shown here is derived from an EMBL/GenBank/DDBJ whole genome shotgun (WGS) entry which is preliminary data.</text>
</comment>